<keyword evidence="2" id="KW-1185">Reference proteome</keyword>
<proteinExistence type="predicted"/>
<evidence type="ECO:0000313" key="1">
    <source>
        <dbReference type="EMBL" id="MBD2613579.1"/>
    </source>
</evidence>
<dbReference type="InterPro" id="IPR010985">
    <property type="entry name" value="Ribbon_hlx_hlx"/>
</dbReference>
<gene>
    <name evidence="1" type="ORF">H6G94_20250</name>
</gene>
<organism evidence="1 2">
    <name type="scientific">Nostoc punctiforme FACHB-252</name>
    <dbReference type="NCBI Taxonomy" id="1357509"/>
    <lineage>
        <taxon>Bacteria</taxon>
        <taxon>Bacillati</taxon>
        <taxon>Cyanobacteriota</taxon>
        <taxon>Cyanophyceae</taxon>
        <taxon>Nostocales</taxon>
        <taxon>Nostocaceae</taxon>
        <taxon>Nostoc</taxon>
    </lineage>
</organism>
<dbReference type="InterPro" id="IPR013321">
    <property type="entry name" value="Arc_rbn_hlx_hlx"/>
</dbReference>
<comment type="caution">
    <text evidence="1">The sequence shown here is derived from an EMBL/GenBank/DDBJ whole genome shotgun (WGS) entry which is preliminary data.</text>
</comment>
<dbReference type="Gene3D" id="1.10.1220.10">
    <property type="entry name" value="Met repressor-like"/>
    <property type="match status" value="2"/>
</dbReference>
<dbReference type="Proteomes" id="UP000606396">
    <property type="component" value="Unassembled WGS sequence"/>
</dbReference>
<protein>
    <submittedName>
        <fullName evidence="1">Uncharacterized protein</fullName>
    </submittedName>
</protein>
<sequence length="115" mass="13517">MYKENQEAYAVIKGTMPKVLKFRFKALCAQYGLKMSEVLEVLISEWVQADGPTSSFMTDTLDENRDNITDVKAYIPSFLKTRFKVLCAQREVMQRFILYNLIREWVERTHESNLP</sequence>
<dbReference type="EMBL" id="JACJTC010000014">
    <property type="protein sequence ID" value="MBD2613579.1"/>
    <property type="molecule type" value="Genomic_DNA"/>
</dbReference>
<name>A0ABR8HCV2_NOSPU</name>
<accession>A0ABR8HCV2</accession>
<dbReference type="SUPFAM" id="SSF47598">
    <property type="entry name" value="Ribbon-helix-helix"/>
    <property type="match status" value="2"/>
</dbReference>
<reference evidence="1 2" key="1">
    <citation type="journal article" date="2020" name="ISME J.">
        <title>Comparative genomics reveals insights into cyanobacterial evolution and habitat adaptation.</title>
        <authorList>
            <person name="Chen M.Y."/>
            <person name="Teng W.K."/>
            <person name="Zhao L."/>
            <person name="Hu C.X."/>
            <person name="Zhou Y.K."/>
            <person name="Han B.P."/>
            <person name="Song L.R."/>
            <person name="Shu W.S."/>
        </authorList>
    </citation>
    <scope>NUCLEOTIDE SEQUENCE [LARGE SCALE GENOMIC DNA]</scope>
    <source>
        <strain evidence="1 2">FACHB-252</strain>
    </source>
</reference>
<evidence type="ECO:0000313" key="2">
    <source>
        <dbReference type="Proteomes" id="UP000606396"/>
    </source>
</evidence>